<dbReference type="CDD" id="cd00293">
    <property type="entry name" value="USP-like"/>
    <property type="match status" value="1"/>
</dbReference>
<dbReference type="PANTHER" id="PTHR46268">
    <property type="entry name" value="STRESS RESPONSE PROTEIN NHAX"/>
    <property type="match status" value="1"/>
</dbReference>
<dbReference type="GO" id="GO:0005737">
    <property type="term" value="C:cytoplasm"/>
    <property type="evidence" value="ECO:0007669"/>
    <property type="project" value="UniProtKB-SubCell"/>
</dbReference>
<sequence>MIPKKILYCSDFSENSERAAQLALSFASAFGSDLLIVNVINTRFLRHPALIDLPVYGEALDTVEKTAQERLDEVGEKFRREVPTTKTFSRVGIPGEEIVKLAEQESADLIIMGTHGRTGLSHLLVGSTAETVVRRASCPVLTVRSR</sequence>
<feature type="domain" description="UspA" evidence="3">
    <location>
        <begin position="4"/>
        <end position="144"/>
    </location>
</feature>
<dbReference type="InterPro" id="IPR014729">
    <property type="entry name" value="Rossmann-like_a/b/a_fold"/>
</dbReference>
<dbReference type="AlphaFoldDB" id="A0A9D6V650"/>
<accession>A0A9D6V650</accession>
<keyword evidence="2" id="KW-0963">Cytoplasm</keyword>
<dbReference type="PRINTS" id="PR01438">
    <property type="entry name" value="UNVRSLSTRESS"/>
</dbReference>
<organism evidence="4 5">
    <name type="scientific">Desulfomonile tiedjei</name>
    <dbReference type="NCBI Taxonomy" id="2358"/>
    <lineage>
        <taxon>Bacteria</taxon>
        <taxon>Pseudomonadati</taxon>
        <taxon>Thermodesulfobacteriota</taxon>
        <taxon>Desulfomonilia</taxon>
        <taxon>Desulfomonilales</taxon>
        <taxon>Desulfomonilaceae</taxon>
        <taxon>Desulfomonile</taxon>
    </lineage>
</organism>
<dbReference type="EMBL" id="JACRDE010000623">
    <property type="protein sequence ID" value="MBI5252578.1"/>
    <property type="molecule type" value="Genomic_DNA"/>
</dbReference>
<name>A0A9D6V650_9BACT</name>
<evidence type="ECO:0000313" key="5">
    <source>
        <dbReference type="Proteomes" id="UP000807825"/>
    </source>
</evidence>
<protein>
    <recommendedName>
        <fullName evidence="2">Universal stress protein</fullName>
    </recommendedName>
</protein>
<dbReference type="InterPro" id="IPR006016">
    <property type="entry name" value="UspA"/>
</dbReference>
<dbReference type="PIRSF" id="PIRSF006276">
    <property type="entry name" value="UspA"/>
    <property type="match status" value="1"/>
</dbReference>
<evidence type="ECO:0000256" key="1">
    <source>
        <dbReference type="ARBA" id="ARBA00008791"/>
    </source>
</evidence>
<comment type="subcellular location">
    <subcellularLocation>
        <location evidence="2">Cytoplasm</location>
    </subcellularLocation>
</comment>
<evidence type="ECO:0000313" key="4">
    <source>
        <dbReference type="EMBL" id="MBI5252578.1"/>
    </source>
</evidence>
<evidence type="ECO:0000256" key="2">
    <source>
        <dbReference type="PIRNR" id="PIRNR006276"/>
    </source>
</evidence>
<comment type="similarity">
    <text evidence="1 2">Belongs to the universal stress protein A family.</text>
</comment>
<dbReference type="Gene3D" id="3.40.50.620">
    <property type="entry name" value="HUPs"/>
    <property type="match status" value="1"/>
</dbReference>
<dbReference type="InterPro" id="IPR006015">
    <property type="entry name" value="Universal_stress_UspA"/>
</dbReference>
<gene>
    <name evidence="4" type="ORF">HY912_24040</name>
</gene>
<dbReference type="SUPFAM" id="SSF52402">
    <property type="entry name" value="Adenine nucleotide alpha hydrolases-like"/>
    <property type="match status" value="1"/>
</dbReference>
<proteinExistence type="inferred from homology"/>
<reference evidence="4" key="1">
    <citation type="submission" date="2020-07" db="EMBL/GenBank/DDBJ databases">
        <title>Huge and variable diversity of episymbiotic CPR bacteria and DPANN archaea in groundwater ecosystems.</title>
        <authorList>
            <person name="He C.Y."/>
            <person name="Keren R."/>
            <person name="Whittaker M."/>
            <person name="Farag I.F."/>
            <person name="Doudna J."/>
            <person name="Cate J.H.D."/>
            <person name="Banfield J.F."/>
        </authorList>
    </citation>
    <scope>NUCLEOTIDE SEQUENCE</scope>
    <source>
        <strain evidence="4">NC_groundwater_1664_Pr3_B-0.1um_52_9</strain>
    </source>
</reference>
<comment type="caution">
    <text evidence="4">The sequence shown here is derived from an EMBL/GenBank/DDBJ whole genome shotgun (WGS) entry which is preliminary data.</text>
</comment>
<dbReference type="Proteomes" id="UP000807825">
    <property type="component" value="Unassembled WGS sequence"/>
</dbReference>
<dbReference type="PANTHER" id="PTHR46268:SF22">
    <property type="entry name" value="SENSOR PROTEIN KDPD-RELATED"/>
    <property type="match status" value="1"/>
</dbReference>
<evidence type="ECO:0000259" key="3">
    <source>
        <dbReference type="Pfam" id="PF00582"/>
    </source>
</evidence>
<dbReference type="Pfam" id="PF00582">
    <property type="entry name" value="Usp"/>
    <property type="match status" value="1"/>
</dbReference>